<evidence type="ECO:0000313" key="3">
    <source>
        <dbReference type="Proteomes" id="UP000824037"/>
    </source>
</evidence>
<dbReference type="Pfam" id="PF06197">
    <property type="entry name" value="DUF998"/>
    <property type="match status" value="1"/>
</dbReference>
<keyword evidence="1" id="KW-0812">Transmembrane</keyword>
<dbReference type="Proteomes" id="UP000824037">
    <property type="component" value="Unassembled WGS sequence"/>
</dbReference>
<dbReference type="AlphaFoldDB" id="A0A9D2EIP9"/>
<accession>A0A9D2EIP9</accession>
<name>A0A9D2EIP9_9MICO</name>
<evidence type="ECO:0000313" key="2">
    <source>
        <dbReference type="EMBL" id="HIZ37952.1"/>
    </source>
</evidence>
<feature type="transmembrane region" description="Helical" evidence="1">
    <location>
        <begin position="146"/>
        <end position="165"/>
    </location>
</feature>
<organism evidence="2 3">
    <name type="scientific">Candidatus Ruania gallistercoris</name>
    <dbReference type="NCBI Taxonomy" id="2838746"/>
    <lineage>
        <taxon>Bacteria</taxon>
        <taxon>Bacillati</taxon>
        <taxon>Actinomycetota</taxon>
        <taxon>Actinomycetes</taxon>
        <taxon>Micrococcales</taxon>
        <taxon>Ruaniaceae</taxon>
        <taxon>Ruania</taxon>
    </lineage>
</organism>
<feature type="transmembrane region" description="Helical" evidence="1">
    <location>
        <begin position="121"/>
        <end position="140"/>
    </location>
</feature>
<dbReference type="InterPro" id="IPR009339">
    <property type="entry name" value="DUF998"/>
</dbReference>
<keyword evidence="1" id="KW-1133">Transmembrane helix</keyword>
<sequence length="201" mass="21379">MTALLWAGATGALLFPVVFLLDGWTRPGYRPMYHPVSALALGPRGWVQTANFLLCGAAVAGGGLAIGTVLESVPLTLVIGGFGLALVASGVFRMDPMRSYPPGTPERDPSEFSFRHTLHDWAGMFVFGLAPLAAFIAVWVVPGTGWTIYSVTTAAAGIAGFVAFGQAWEHDHPRTGLVQRLTIIVGWLWLGLLFLRAASAE</sequence>
<feature type="transmembrane region" description="Helical" evidence="1">
    <location>
        <begin position="72"/>
        <end position="92"/>
    </location>
</feature>
<keyword evidence="1" id="KW-0472">Membrane</keyword>
<dbReference type="EMBL" id="DXBY01000331">
    <property type="protein sequence ID" value="HIZ37952.1"/>
    <property type="molecule type" value="Genomic_DNA"/>
</dbReference>
<reference evidence="2" key="1">
    <citation type="journal article" date="2021" name="PeerJ">
        <title>Extensive microbial diversity within the chicken gut microbiome revealed by metagenomics and culture.</title>
        <authorList>
            <person name="Gilroy R."/>
            <person name="Ravi A."/>
            <person name="Getino M."/>
            <person name="Pursley I."/>
            <person name="Horton D.L."/>
            <person name="Alikhan N.F."/>
            <person name="Baker D."/>
            <person name="Gharbi K."/>
            <person name="Hall N."/>
            <person name="Watson M."/>
            <person name="Adriaenssens E.M."/>
            <person name="Foster-Nyarko E."/>
            <person name="Jarju S."/>
            <person name="Secka A."/>
            <person name="Antonio M."/>
            <person name="Oren A."/>
            <person name="Chaudhuri R.R."/>
            <person name="La Ragione R."/>
            <person name="Hildebrand F."/>
            <person name="Pallen M.J."/>
        </authorList>
    </citation>
    <scope>NUCLEOTIDE SEQUENCE</scope>
    <source>
        <strain evidence="2">ChiGjej4B4-7305</strain>
    </source>
</reference>
<protein>
    <submittedName>
        <fullName evidence="2">DUF998 domain-containing protein</fullName>
    </submittedName>
</protein>
<comment type="caution">
    <text evidence="2">The sequence shown here is derived from an EMBL/GenBank/DDBJ whole genome shotgun (WGS) entry which is preliminary data.</text>
</comment>
<gene>
    <name evidence="2" type="ORF">H9815_19425</name>
</gene>
<evidence type="ECO:0000256" key="1">
    <source>
        <dbReference type="SAM" id="Phobius"/>
    </source>
</evidence>
<feature type="transmembrane region" description="Helical" evidence="1">
    <location>
        <begin position="6"/>
        <end position="24"/>
    </location>
</feature>
<feature type="transmembrane region" description="Helical" evidence="1">
    <location>
        <begin position="177"/>
        <end position="198"/>
    </location>
</feature>
<feature type="transmembrane region" description="Helical" evidence="1">
    <location>
        <begin position="45"/>
        <end position="66"/>
    </location>
</feature>
<reference evidence="2" key="2">
    <citation type="submission" date="2021-04" db="EMBL/GenBank/DDBJ databases">
        <authorList>
            <person name="Gilroy R."/>
        </authorList>
    </citation>
    <scope>NUCLEOTIDE SEQUENCE</scope>
    <source>
        <strain evidence="2">ChiGjej4B4-7305</strain>
    </source>
</reference>
<proteinExistence type="predicted"/>